<accession>A0A5A8DHE0</accession>
<dbReference type="Pfam" id="PF11911">
    <property type="entry name" value="DUF3429"/>
    <property type="match status" value="1"/>
</dbReference>
<sequence>MNTKPTPHDLLRAGLALAPVAVCVGLGYAISWLGAGPVWLLVGLVLSVVLAAVLRVGSNQPVRPPTAPLAVEDVPVAERPSWLTDSTTDTGSMLNHILAGLWPYLRAYAERMIRDGMREPMTLGVLTLSLERACLGAVLPLMAESCKYDLSASEERLDLIADLVVDTAMIPPDTFARAMKGAPGQSGGEAERFEVRMLATATVAGVQLTLPVRVSRVFLRAKVRLSLSLNGEAPYMSMLAISFVTEPDLDLAIDIGPSLVTGFATGRLDSSLSLWRSLVLDAAKKQLLGMCEATGGSPMVNRVLDRGWEANGRFLVDPLHSPARPLVVGGLMLRIVRVDIDDAPGTAARHHHRVAITAGAGLARATTSTLLRTNHRIPARGPGTTDLLLALERHPHASSSDRAGDPGTATDPAELPPPVSLAEQRRAALIEAPVDAEVMLWIHGTKQMSASDPVTAAPPAPRDSLACASVPIQRIIREATGVAERVSAPFLNPSTGFSGTLTLDVAYLPTASWEAIARDRLAAVAAAAAARAADEGASALRDALLRKRIAALGSANDAASVSATVQAAQAAGAGAAGPDVSAGWAHGADSNGGSPLPAPAGPELQELSVAPQTLDLPPSGSALPPLQGLTSSYAGVLIVHVHSAAGLPAADMLTGLADPFVRLCICSHRDADDSEDDGSPVRESRRRTRTQSLTVTPEWRETFTLPVRRPVSSQWLRMEVWDADERPFPDELIGSAEVPLHEISGKTFFPGPVRIVQNMAAAGRREGGARDPGHRSRRSAAAFSRADAVPPTHGAVAGAPILRFTATFLSSWTIKDYSDGARSAGFMDFLPPGAPVLFALLGAYPFAHFALLLAPHARREELVRVHNALVRQLGDAVGADTNCLKVHSPHDAARFLQTYGAVILSFMSAVHWGAVTARAVKGSGVLALVASMVPAVAAWAALNTSTDVNPPVAGRDDDHTRAAVVPESIRQHLSAEPADIRFPSPNSVLAGGFVWVLLQDMMAVAAGRLPPWYVTYRLLLTVIVTSCLKLADVGMEGGDMSGAVSASVEAAIGGAEGKDGADRR</sequence>
<comment type="caution">
    <text evidence="4">The sequence shown here is derived from an EMBL/GenBank/DDBJ whole genome shotgun (WGS) entry which is preliminary data.</text>
</comment>
<dbReference type="InterPro" id="IPR045050">
    <property type="entry name" value="Synaptotagmin_plant"/>
</dbReference>
<feature type="region of interest" description="Disordered" evidence="1">
    <location>
        <begin position="670"/>
        <end position="692"/>
    </location>
</feature>
<evidence type="ECO:0000313" key="5">
    <source>
        <dbReference type="Proteomes" id="UP000324907"/>
    </source>
</evidence>
<protein>
    <recommendedName>
        <fullName evidence="3">C2 domain-containing protein</fullName>
    </recommendedName>
</protein>
<feature type="transmembrane region" description="Helical" evidence="2">
    <location>
        <begin position="12"/>
        <end position="30"/>
    </location>
</feature>
<name>A0A5A8DHE0_CAFRO</name>
<feature type="region of interest" description="Disordered" evidence="1">
    <location>
        <begin position="395"/>
        <end position="417"/>
    </location>
</feature>
<feature type="domain" description="C2" evidence="3">
    <location>
        <begin position="618"/>
        <end position="753"/>
    </location>
</feature>
<evidence type="ECO:0000259" key="3">
    <source>
        <dbReference type="PROSITE" id="PS50004"/>
    </source>
</evidence>
<feature type="region of interest" description="Disordered" evidence="1">
    <location>
        <begin position="579"/>
        <end position="603"/>
    </location>
</feature>
<gene>
    <name evidence="4" type="ORF">FNF28_03830</name>
</gene>
<evidence type="ECO:0000313" key="4">
    <source>
        <dbReference type="EMBL" id="KAA0164489.1"/>
    </source>
</evidence>
<evidence type="ECO:0000256" key="1">
    <source>
        <dbReference type="SAM" id="MobiDB-lite"/>
    </source>
</evidence>
<dbReference type="GO" id="GO:0005783">
    <property type="term" value="C:endoplasmic reticulum"/>
    <property type="evidence" value="ECO:0007669"/>
    <property type="project" value="TreeGrafter"/>
</dbReference>
<dbReference type="Pfam" id="PF00168">
    <property type="entry name" value="C2"/>
    <property type="match status" value="1"/>
</dbReference>
<dbReference type="InterPro" id="IPR021836">
    <property type="entry name" value="DUF3429"/>
</dbReference>
<proteinExistence type="predicted"/>
<dbReference type="PANTHER" id="PTHR10774:SF190">
    <property type="entry name" value="C2 CALCIUM_LIPID-BINDING ENDONUCLEASE_EXONUCLEASE_PHOSPHATASE-RELATED"/>
    <property type="match status" value="1"/>
</dbReference>
<dbReference type="Gene3D" id="2.60.40.150">
    <property type="entry name" value="C2 domain"/>
    <property type="match status" value="1"/>
</dbReference>
<evidence type="ECO:0000256" key="2">
    <source>
        <dbReference type="SAM" id="Phobius"/>
    </source>
</evidence>
<dbReference type="SUPFAM" id="SSF49562">
    <property type="entry name" value="C2 domain (Calcium/lipid-binding domain, CaLB)"/>
    <property type="match status" value="1"/>
</dbReference>
<reference evidence="4 5" key="1">
    <citation type="submission" date="2019-07" db="EMBL/GenBank/DDBJ databases">
        <title>Genomes of Cafeteria roenbergensis.</title>
        <authorList>
            <person name="Fischer M.G."/>
            <person name="Hackl T."/>
            <person name="Roman M."/>
        </authorList>
    </citation>
    <scope>NUCLEOTIDE SEQUENCE [LARGE SCALE GENOMIC DNA]</scope>
    <source>
        <strain evidence="4 5">RCC970-E3</strain>
    </source>
</reference>
<dbReference type="EMBL" id="VLTL01000056">
    <property type="protein sequence ID" value="KAA0164489.1"/>
    <property type="molecule type" value="Genomic_DNA"/>
</dbReference>
<dbReference type="InterPro" id="IPR000008">
    <property type="entry name" value="C2_dom"/>
</dbReference>
<keyword evidence="2" id="KW-0812">Transmembrane</keyword>
<dbReference type="PANTHER" id="PTHR10774">
    <property type="entry name" value="EXTENDED SYNAPTOTAGMIN-RELATED"/>
    <property type="match status" value="1"/>
</dbReference>
<dbReference type="InterPro" id="IPR035892">
    <property type="entry name" value="C2_domain_sf"/>
</dbReference>
<dbReference type="Proteomes" id="UP000324907">
    <property type="component" value="Unassembled WGS sequence"/>
</dbReference>
<dbReference type="SMART" id="SM00239">
    <property type="entry name" value="C2"/>
    <property type="match status" value="1"/>
</dbReference>
<feature type="transmembrane region" description="Helical" evidence="2">
    <location>
        <begin position="36"/>
        <end position="54"/>
    </location>
</feature>
<dbReference type="CDD" id="cd00030">
    <property type="entry name" value="C2"/>
    <property type="match status" value="1"/>
</dbReference>
<dbReference type="AlphaFoldDB" id="A0A5A8DHE0"/>
<keyword evidence="2" id="KW-0472">Membrane</keyword>
<keyword evidence="2" id="KW-1133">Transmembrane helix</keyword>
<dbReference type="PROSITE" id="PS50004">
    <property type="entry name" value="C2"/>
    <property type="match status" value="1"/>
</dbReference>
<dbReference type="GO" id="GO:0008289">
    <property type="term" value="F:lipid binding"/>
    <property type="evidence" value="ECO:0007669"/>
    <property type="project" value="InterPro"/>
</dbReference>
<organism evidence="4 5">
    <name type="scientific">Cafeteria roenbergensis</name>
    <name type="common">Marine flagellate</name>
    <dbReference type="NCBI Taxonomy" id="33653"/>
    <lineage>
        <taxon>Eukaryota</taxon>
        <taxon>Sar</taxon>
        <taxon>Stramenopiles</taxon>
        <taxon>Bigyra</taxon>
        <taxon>Opalozoa</taxon>
        <taxon>Bicosoecida</taxon>
        <taxon>Cafeteriaceae</taxon>
        <taxon>Cafeteria</taxon>
    </lineage>
</organism>